<sequence>MGGGWITPPSLNRAGRSIQKSQPAPKGKCMTERGFGALTMFENRLRKLKKEREKWAKRESIECYRLYSEDIPQIPCILDRYPSGLVLYDKSSLRFQAEEGHDDRFDRIASIVREVFQITEGQLYLKRRKKQKGSDQYDKLAIEGNFEWVKESNLEFRINLSDYLDTGLFLDHRITRDWIRKTSRGKSVLNLFSYTGAFSVYAASGGAKKTKSVDLSKTYCDWALKNLEHNGFTSTNHQIVNADILQWIEEETKNPNRERYDLIFLDPPTFSNSKKMREEWDVQTKHRNLLLLLLTKFLSNDGEIWFSTNFRKFKMEVVDEEWNERGFLCINRTKESIPADFRDEKIHQLFCIKPDLRN</sequence>
<keyword evidence="2 6" id="KW-0808">Transferase</keyword>
<dbReference type="Gene3D" id="3.40.50.150">
    <property type="entry name" value="Vaccinia Virus protein VP39"/>
    <property type="match status" value="1"/>
</dbReference>
<dbReference type="EMBL" id="SORO01000001">
    <property type="protein sequence ID" value="TDY73824.1"/>
    <property type="molecule type" value="Genomic_DNA"/>
</dbReference>
<evidence type="ECO:0000256" key="3">
    <source>
        <dbReference type="ARBA" id="ARBA00022691"/>
    </source>
</evidence>
<dbReference type="InterPro" id="IPR029063">
    <property type="entry name" value="SAM-dependent_MTases_sf"/>
</dbReference>
<dbReference type="Proteomes" id="UP000294684">
    <property type="component" value="Unassembled WGS sequence"/>
</dbReference>
<dbReference type="SUPFAM" id="SSF53335">
    <property type="entry name" value="S-adenosyl-L-methionine-dependent methyltransferases"/>
    <property type="match status" value="1"/>
</dbReference>
<dbReference type="GO" id="GO:0032259">
    <property type="term" value="P:methylation"/>
    <property type="evidence" value="ECO:0007669"/>
    <property type="project" value="UniProtKB-KW"/>
</dbReference>
<name>A0A4R8MWB9_LEPME</name>
<feature type="region of interest" description="Disordered" evidence="4">
    <location>
        <begin position="1"/>
        <end position="29"/>
    </location>
</feature>
<comment type="caution">
    <text evidence="6">The sequence shown here is derived from an EMBL/GenBank/DDBJ whole genome shotgun (WGS) entry which is preliminary data.</text>
</comment>
<evidence type="ECO:0000313" key="7">
    <source>
        <dbReference type="Proteomes" id="UP000294684"/>
    </source>
</evidence>
<dbReference type="GO" id="GO:0008168">
    <property type="term" value="F:methyltransferase activity"/>
    <property type="evidence" value="ECO:0007669"/>
    <property type="project" value="UniProtKB-KW"/>
</dbReference>
<dbReference type="CDD" id="cd02440">
    <property type="entry name" value="AdoMet_MTases"/>
    <property type="match status" value="1"/>
</dbReference>
<dbReference type="PANTHER" id="PTHR43042">
    <property type="entry name" value="SAM-DEPENDENT METHYLTRANSFERASE"/>
    <property type="match status" value="1"/>
</dbReference>
<gene>
    <name evidence="6" type="ORF">CLV96_2861</name>
</gene>
<dbReference type="Gene3D" id="3.30.750.80">
    <property type="entry name" value="RNA methyltransferase domain (HRMD) like"/>
    <property type="match status" value="1"/>
</dbReference>
<dbReference type="InterPro" id="IPR019614">
    <property type="entry name" value="SAM-dep_methyl-trfase"/>
</dbReference>
<dbReference type="PANTHER" id="PTHR43042:SF3">
    <property type="entry name" value="RIBOSOMAL RNA LARGE SUBUNIT METHYLTRANSFERASE YWBD-RELATED"/>
    <property type="match status" value="1"/>
</dbReference>
<keyword evidence="3" id="KW-0949">S-adenosyl-L-methionine</keyword>
<evidence type="ECO:0000256" key="2">
    <source>
        <dbReference type="ARBA" id="ARBA00022679"/>
    </source>
</evidence>
<evidence type="ECO:0000259" key="5">
    <source>
        <dbReference type="Pfam" id="PF10672"/>
    </source>
</evidence>
<evidence type="ECO:0000313" key="6">
    <source>
        <dbReference type="EMBL" id="TDY73824.1"/>
    </source>
</evidence>
<accession>A0A4R8MWB9</accession>
<feature type="domain" description="S-adenosylmethionine-dependent methyltransferase" evidence="5">
    <location>
        <begin position="148"/>
        <end position="274"/>
    </location>
</feature>
<keyword evidence="1 6" id="KW-0489">Methyltransferase</keyword>
<keyword evidence="7" id="KW-1185">Reference proteome</keyword>
<dbReference type="AlphaFoldDB" id="A0A4R8MWB9"/>
<dbReference type="STRING" id="1193051.LEP1GSC017_1142"/>
<protein>
    <submittedName>
        <fullName evidence="6">23S rRNA (Cytosine1962-C5)-methyltransferase</fullName>
    </submittedName>
</protein>
<dbReference type="Pfam" id="PF10672">
    <property type="entry name" value="Methyltrans_SAM"/>
    <property type="match status" value="1"/>
</dbReference>
<reference evidence="6 7" key="1">
    <citation type="submission" date="2019-03" db="EMBL/GenBank/DDBJ databases">
        <title>Genomic Encyclopedia of Archaeal and Bacterial Type Strains, Phase II (KMG-II): from individual species to whole genera.</title>
        <authorList>
            <person name="Goeker M."/>
        </authorList>
    </citation>
    <scope>NUCLEOTIDE SEQUENCE [LARGE SCALE GENOMIC DNA]</scope>
    <source>
        <strain evidence="6 7">DSM 21537</strain>
    </source>
</reference>
<evidence type="ECO:0000256" key="4">
    <source>
        <dbReference type="SAM" id="MobiDB-lite"/>
    </source>
</evidence>
<proteinExistence type="predicted"/>
<organism evidence="6 7">
    <name type="scientific">Leptospira meyeri</name>
    <dbReference type="NCBI Taxonomy" id="29508"/>
    <lineage>
        <taxon>Bacteria</taxon>
        <taxon>Pseudomonadati</taxon>
        <taxon>Spirochaetota</taxon>
        <taxon>Spirochaetia</taxon>
        <taxon>Leptospirales</taxon>
        <taxon>Leptospiraceae</taxon>
        <taxon>Leptospira</taxon>
    </lineage>
</organism>
<evidence type="ECO:0000256" key="1">
    <source>
        <dbReference type="ARBA" id="ARBA00022603"/>
    </source>
</evidence>